<dbReference type="EMBL" id="PDND01000163">
    <property type="protein sequence ID" value="PGH30620.1"/>
    <property type="molecule type" value="Genomic_DNA"/>
</dbReference>
<dbReference type="AlphaFoldDB" id="A0A2B7ZB78"/>
<proteinExistence type="predicted"/>
<feature type="compositionally biased region" description="Polar residues" evidence="1">
    <location>
        <begin position="192"/>
        <end position="209"/>
    </location>
</feature>
<reference evidence="2 3" key="1">
    <citation type="submission" date="2017-10" db="EMBL/GenBank/DDBJ databases">
        <title>Comparative genomics in systemic dimorphic fungi from Ajellomycetaceae.</title>
        <authorList>
            <person name="Munoz J.F."/>
            <person name="Mcewen J.G."/>
            <person name="Clay O.K."/>
            <person name="Cuomo C.A."/>
        </authorList>
    </citation>
    <scope>NUCLEOTIDE SEQUENCE [LARGE SCALE GENOMIC DNA]</scope>
    <source>
        <strain evidence="2 3">UAMH4076</strain>
    </source>
</reference>
<evidence type="ECO:0000313" key="2">
    <source>
        <dbReference type="EMBL" id="PGH30620.1"/>
    </source>
</evidence>
<evidence type="ECO:0000256" key="1">
    <source>
        <dbReference type="SAM" id="MobiDB-lite"/>
    </source>
</evidence>
<feature type="compositionally biased region" description="Pro residues" evidence="1">
    <location>
        <begin position="154"/>
        <end position="163"/>
    </location>
</feature>
<keyword evidence="3" id="KW-1185">Reference proteome</keyword>
<evidence type="ECO:0000313" key="3">
    <source>
        <dbReference type="Proteomes" id="UP000226031"/>
    </source>
</evidence>
<feature type="region of interest" description="Disordered" evidence="1">
    <location>
        <begin position="122"/>
        <end position="211"/>
    </location>
</feature>
<name>A0A2B7ZB78_9EURO</name>
<protein>
    <submittedName>
        <fullName evidence="2">Uncharacterized protein</fullName>
    </submittedName>
</protein>
<dbReference type="Proteomes" id="UP000226031">
    <property type="component" value="Unassembled WGS sequence"/>
</dbReference>
<accession>A0A2B7ZB78</accession>
<feature type="compositionally biased region" description="Basic and acidic residues" evidence="1">
    <location>
        <begin position="122"/>
        <end position="131"/>
    </location>
</feature>
<dbReference type="VEuPathDB" id="FungiDB:EMCG_06164"/>
<sequence length="400" mass="45989">MIGLPEKFDEWAAQTEHEIEAEQEKARDINLIGDWKSASKIGRMHFLTFRTLWTIKRQAKFIPEYWGINRIPGACKLLGKISGWPEYLDQFDKPKTAPLPIPNLRSFSLVWYYQNLTLRVMGDESSSKDSPSRVSARLRPRPAQDKDNRDTSPTPLPKCPSTPPLERSRRNLNLEVTFDKLGIQSDDDGNHSVETTPESISNRPSSQSPAAAESKVIYPRVADEQIVNTALIIFLNAISIESVGVQAEWSLQRKKVRVLKPNESVILFQGQTDGHLSILDEPEAPSKAIVEVKPFIRNLDLQTRYQETAQMVAWIFTEPDIEKKDIYRRFLVSQNRHEIYLTIAEYDDAYVEYLHNKNKDTKSMMKMNEFGPWLVDNKSHMRDFAGIMLAFTLQHQELKS</sequence>
<comment type="caution">
    <text evidence="2">The sequence shown here is derived from an EMBL/GenBank/DDBJ whole genome shotgun (WGS) entry which is preliminary data.</text>
</comment>
<gene>
    <name evidence="2" type="ORF">GX50_06614</name>
</gene>
<dbReference type="STRING" id="73230.A0A2B7ZB78"/>
<organism evidence="2 3">
    <name type="scientific">[Emmonsia] crescens</name>
    <dbReference type="NCBI Taxonomy" id="73230"/>
    <lineage>
        <taxon>Eukaryota</taxon>
        <taxon>Fungi</taxon>
        <taxon>Dikarya</taxon>
        <taxon>Ascomycota</taxon>
        <taxon>Pezizomycotina</taxon>
        <taxon>Eurotiomycetes</taxon>
        <taxon>Eurotiomycetidae</taxon>
        <taxon>Onygenales</taxon>
        <taxon>Ajellomycetaceae</taxon>
        <taxon>Emergomyces</taxon>
    </lineage>
</organism>